<feature type="compositionally biased region" description="Basic and acidic residues" evidence="1">
    <location>
        <begin position="68"/>
        <end position="80"/>
    </location>
</feature>
<feature type="region of interest" description="Disordered" evidence="1">
    <location>
        <begin position="59"/>
        <end position="80"/>
    </location>
</feature>
<evidence type="ECO:0008006" key="5">
    <source>
        <dbReference type="Google" id="ProtNLM"/>
    </source>
</evidence>
<dbReference type="EMBL" id="JBBYHU010000051">
    <property type="protein sequence ID" value="MEL1242541.1"/>
    <property type="molecule type" value="Genomic_DNA"/>
</dbReference>
<sequence length="102" mass="11520">MKKLFIVALLALGMSGFAQVQRTKANKKMEQMAKDLTLNDEQKTSILVLLKEQEVLVNDSKANPSNAKDNKKKRDELGKKINEILTPEQLELKRALQAAKKQ</sequence>
<comment type="caution">
    <text evidence="3">The sequence shown here is derived from an EMBL/GenBank/DDBJ whole genome shotgun (WGS) entry which is preliminary data.</text>
</comment>
<accession>A0ABU9HQV8</accession>
<evidence type="ECO:0000256" key="2">
    <source>
        <dbReference type="SAM" id="SignalP"/>
    </source>
</evidence>
<evidence type="ECO:0000313" key="4">
    <source>
        <dbReference type="Proteomes" id="UP001398556"/>
    </source>
</evidence>
<evidence type="ECO:0000256" key="1">
    <source>
        <dbReference type="SAM" id="MobiDB-lite"/>
    </source>
</evidence>
<dbReference type="Proteomes" id="UP001398556">
    <property type="component" value="Unassembled WGS sequence"/>
</dbReference>
<feature type="chain" id="PRO_5047457130" description="LTXXQ motif family protein" evidence="2">
    <location>
        <begin position="21"/>
        <end position="102"/>
    </location>
</feature>
<keyword evidence="2" id="KW-0732">Signal</keyword>
<dbReference type="RefSeq" id="WP_341701733.1">
    <property type="nucleotide sequence ID" value="NZ_JBBYHU010000051.1"/>
</dbReference>
<feature type="signal peptide" evidence="2">
    <location>
        <begin position="1"/>
        <end position="20"/>
    </location>
</feature>
<gene>
    <name evidence="3" type="ORF">AAEO59_15900</name>
</gene>
<proteinExistence type="predicted"/>
<organism evidence="3 4">
    <name type="scientific">Flavobacterium flavipallidum</name>
    <dbReference type="NCBI Taxonomy" id="3139140"/>
    <lineage>
        <taxon>Bacteria</taxon>
        <taxon>Pseudomonadati</taxon>
        <taxon>Bacteroidota</taxon>
        <taxon>Flavobacteriia</taxon>
        <taxon>Flavobacteriales</taxon>
        <taxon>Flavobacteriaceae</taxon>
        <taxon>Flavobacterium</taxon>
    </lineage>
</organism>
<name>A0ABU9HQV8_9FLAO</name>
<protein>
    <recommendedName>
        <fullName evidence="5">LTXXQ motif family protein</fullName>
    </recommendedName>
</protein>
<keyword evidence="4" id="KW-1185">Reference proteome</keyword>
<reference evidence="3 4" key="1">
    <citation type="submission" date="2024-04" db="EMBL/GenBank/DDBJ databases">
        <title>Flavobacterium sp. DGU99 16S ribosomal RNA gene Genome sequencing and assembly.</title>
        <authorList>
            <person name="Park S."/>
        </authorList>
    </citation>
    <scope>NUCLEOTIDE SEQUENCE [LARGE SCALE GENOMIC DNA]</scope>
    <source>
        <strain evidence="3 4">DGU99</strain>
    </source>
</reference>
<evidence type="ECO:0000313" key="3">
    <source>
        <dbReference type="EMBL" id="MEL1242541.1"/>
    </source>
</evidence>